<reference evidence="1 2" key="1">
    <citation type="submission" date="2016-06" db="EMBL/GenBank/DDBJ databases">
        <title>Genome sequence of endosymbiont of Candidatus Endolucinida thiodiazotropha.</title>
        <authorList>
            <person name="Poehlein A."/>
            <person name="Koenig S."/>
            <person name="Heiden S.E."/>
            <person name="Thuermer A."/>
            <person name="Voget S."/>
            <person name="Daniel R."/>
            <person name="Markert S."/>
            <person name="Gros O."/>
            <person name="Schweder T."/>
        </authorList>
    </citation>
    <scope>NUCLEOTIDE SEQUENCE [LARGE SCALE GENOMIC DNA]</scope>
    <source>
        <strain evidence="1 2">COS</strain>
    </source>
</reference>
<dbReference type="SFLD" id="SFLDS00003">
    <property type="entry name" value="Haloacid_Dehalogenase"/>
    <property type="match status" value="1"/>
</dbReference>
<dbReference type="InterPro" id="IPR006439">
    <property type="entry name" value="HAD-SF_hydro_IA"/>
</dbReference>
<evidence type="ECO:0000313" key="2">
    <source>
        <dbReference type="Proteomes" id="UP000094769"/>
    </source>
</evidence>
<dbReference type="InterPro" id="IPR036412">
    <property type="entry name" value="HAD-like_sf"/>
</dbReference>
<dbReference type="NCBIfam" id="NF011564">
    <property type="entry name" value="PRK14988.1"/>
    <property type="match status" value="1"/>
</dbReference>
<keyword evidence="1" id="KW-0378">Hydrolase</keyword>
<dbReference type="InterPro" id="IPR050155">
    <property type="entry name" value="HAD-like_hydrolase_sf"/>
</dbReference>
<protein>
    <submittedName>
        <fullName evidence="1">GMP/IMP nucleotidase YrfG</fullName>
        <ecNumber evidence="1">3.1.3.5</ecNumber>
    </submittedName>
</protein>
<dbReference type="GO" id="GO:0006281">
    <property type="term" value="P:DNA repair"/>
    <property type="evidence" value="ECO:0007669"/>
    <property type="project" value="TreeGrafter"/>
</dbReference>
<dbReference type="OrthoDB" id="9773910at2"/>
<accession>A0A7Z0VKX5</accession>
<dbReference type="GO" id="GO:0005829">
    <property type="term" value="C:cytosol"/>
    <property type="evidence" value="ECO:0007669"/>
    <property type="project" value="TreeGrafter"/>
</dbReference>
<dbReference type="SFLD" id="SFLDG01129">
    <property type="entry name" value="C1.5:_HAD__Beta-PGM__Phosphata"/>
    <property type="match status" value="1"/>
</dbReference>
<evidence type="ECO:0000313" key="1">
    <source>
        <dbReference type="EMBL" id="ODJ87473.1"/>
    </source>
</evidence>
<dbReference type="Proteomes" id="UP000094769">
    <property type="component" value="Unassembled WGS sequence"/>
</dbReference>
<dbReference type="PANTHER" id="PTHR43434">
    <property type="entry name" value="PHOSPHOGLYCOLATE PHOSPHATASE"/>
    <property type="match status" value="1"/>
</dbReference>
<dbReference type="CDD" id="cd01427">
    <property type="entry name" value="HAD_like"/>
    <property type="match status" value="1"/>
</dbReference>
<dbReference type="AlphaFoldDB" id="A0A7Z0VKX5"/>
<dbReference type="EC" id="3.1.3.5" evidence="1"/>
<dbReference type="Pfam" id="PF00702">
    <property type="entry name" value="Hydrolase"/>
    <property type="match status" value="1"/>
</dbReference>
<gene>
    <name evidence="1" type="primary">yrfG</name>
    <name evidence="1" type="ORF">CODIS_21780</name>
</gene>
<dbReference type="RefSeq" id="WP_069124782.1">
    <property type="nucleotide sequence ID" value="NZ_MARB01000011.1"/>
</dbReference>
<proteinExistence type="predicted"/>
<dbReference type="NCBIfam" id="TIGR01509">
    <property type="entry name" value="HAD-SF-IA-v3"/>
    <property type="match status" value="1"/>
</dbReference>
<comment type="caution">
    <text evidence="1">The sequence shown here is derived from an EMBL/GenBank/DDBJ whole genome shotgun (WGS) entry which is preliminary data.</text>
</comment>
<dbReference type="SUPFAM" id="SSF56784">
    <property type="entry name" value="HAD-like"/>
    <property type="match status" value="1"/>
</dbReference>
<name>A0A7Z0VKX5_9GAMM</name>
<dbReference type="GO" id="GO:0008253">
    <property type="term" value="F:5'-nucleotidase activity"/>
    <property type="evidence" value="ECO:0007669"/>
    <property type="project" value="UniProtKB-EC"/>
</dbReference>
<keyword evidence="2" id="KW-1185">Reference proteome</keyword>
<sequence>MIDWNQIDIVMLDMDGTLLDLHFDNHFWLEHVPTRYAEAKGIPLGQARDELLARYKSVEGTLEWYCVDHWSRELELDIALLKEEVDHLIAVHPHVIDFLDQLMCAGKERILVTNAHQKTLALKMERTRLAGFFNQVISSHQLGLPKEHPEFWNRLQNLHPFDRERTLFVDDSASVLASAKSYGIRWLLAMLKPDSKEPPRVVGDYPSIHDFSEITNGLRCAI</sequence>
<dbReference type="InterPro" id="IPR023214">
    <property type="entry name" value="HAD_sf"/>
</dbReference>
<dbReference type="GO" id="GO:0008967">
    <property type="term" value="F:phosphoglycolate phosphatase activity"/>
    <property type="evidence" value="ECO:0007669"/>
    <property type="project" value="TreeGrafter"/>
</dbReference>
<dbReference type="EMBL" id="MARB01000011">
    <property type="protein sequence ID" value="ODJ87473.1"/>
    <property type="molecule type" value="Genomic_DNA"/>
</dbReference>
<dbReference type="PANTHER" id="PTHR43434:SF3">
    <property type="entry name" value="GMP_IMP NUCLEOTIDASE YRFG"/>
    <property type="match status" value="1"/>
</dbReference>
<dbReference type="Gene3D" id="3.40.50.1000">
    <property type="entry name" value="HAD superfamily/HAD-like"/>
    <property type="match status" value="1"/>
</dbReference>
<organism evidence="1 2">
    <name type="scientific">Candidatus Thiodiazotropha endolucinida</name>
    <dbReference type="NCBI Taxonomy" id="1655433"/>
    <lineage>
        <taxon>Bacteria</taxon>
        <taxon>Pseudomonadati</taxon>
        <taxon>Pseudomonadota</taxon>
        <taxon>Gammaproteobacteria</taxon>
        <taxon>Chromatiales</taxon>
        <taxon>Sedimenticolaceae</taxon>
        <taxon>Candidatus Thiodiazotropha</taxon>
    </lineage>
</organism>